<dbReference type="PRINTS" id="PR00111">
    <property type="entry name" value="ABHYDROLASE"/>
</dbReference>
<name>A0A192H1M1_9LACO</name>
<dbReference type="EMBL" id="CP014873">
    <property type="protein sequence ID" value="ANK62260.1"/>
    <property type="molecule type" value="Genomic_DNA"/>
</dbReference>
<dbReference type="Proteomes" id="UP000078582">
    <property type="component" value="Chromosome"/>
</dbReference>
<evidence type="ECO:0000313" key="2">
    <source>
        <dbReference type="Proteomes" id="UP000078582"/>
    </source>
</evidence>
<dbReference type="AlphaFoldDB" id="A0A192H1M1"/>
<dbReference type="STRING" id="375175.AYR53_05405"/>
<dbReference type="InterPro" id="IPR029058">
    <property type="entry name" value="AB_hydrolase_fold"/>
</dbReference>
<sequence>MNFTTNDFVRLTYTDEGHGRPIIILTGIGGYKEIWLQQITYLVARHYRVINLDCRNQGQSEQTVKGRRISRHAMDLAELIQQLGLKQVILVGNSMGAATIFAYISLFGDQNVRAVVDVDQSPKMINDQTWTYGFKTLTEENFISYLRKPFGHSTFKHIDDQTFQAVQYAAKQQAYDAKLNFPFLLDHGLQDWRDVLSSLTCPALIIAGGNSPFFPPRFAQVAAKMAVRGTAVVIPEAGHIVMAEQSQAFNAVLGEFLANQVEGEKING</sequence>
<dbReference type="GO" id="GO:0016787">
    <property type="term" value="F:hydrolase activity"/>
    <property type="evidence" value="ECO:0007669"/>
    <property type="project" value="UniProtKB-KW"/>
</dbReference>
<keyword evidence="1" id="KW-0378">Hydrolase</keyword>
<dbReference type="Gene3D" id="3.40.50.1820">
    <property type="entry name" value="alpha/beta hydrolase"/>
    <property type="match status" value="1"/>
</dbReference>
<evidence type="ECO:0000313" key="1">
    <source>
        <dbReference type="EMBL" id="ANK62260.1"/>
    </source>
</evidence>
<dbReference type="InterPro" id="IPR000073">
    <property type="entry name" value="AB_hydrolase_1"/>
</dbReference>
<dbReference type="GeneID" id="42981682"/>
<keyword evidence="2" id="KW-1185">Reference proteome</keyword>
<accession>A0A192H1M1</accession>
<dbReference type="RefSeq" id="WP_068281185.1">
    <property type="nucleotide sequence ID" value="NZ_CP014873.1"/>
</dbReference>
<dbReference type="PANTHER" id="PTHR43194">
    <property type="entry name" value="HYDROLASE ALPHA/BETA FOLD FAMILY"/>
    <property type="match status" value="1"/>
</dbReference>
<dbReference type="PANTHER" id="PTHR43194:SF2">
    <property type="entry name" value="PEROXISOMAL MEMBRANE PROTEIN LPX1"/>
    <property type="match status" value="1"/>
</dbReference>
<reference evidence="1 2" key="1">
    <citation type="submission" date="2016-03" db="EMBL/GenBank/DDBJ databases">
        <title>Pediococcus and Lactobacillus from brewery environment - whole genome sequencing and assembly.</title>
        <authorList>
            <person name="Behr J."/>
            <person name="Geissler A.J."/>
            <person name="Vogel R.F."/>
        </authorList>
    </citation>
    <scope>NUCLEOTIDE SEQUENCE [LARGE SCALE GENOMIC DNA]</scope>
    <source>
        <strain evidence="1 2">TMW 1.1989</strain>
    </source>
</reference>
<organism evidence="1 2">
    <name type="scientific">Loigolactobacillus backii</name>
    <dbReference type="NCBI Taxonomy" id="375175"/>
    <lineage>
        <taxon>Bacteria</taxon>
        <taxon>Bacillati</taxon>
        <taxon>Bacillota</taxon>
        <taxon>Bacilli</taxon>
        <taxon>Lactobacillales</taxon>
        <taxon>Lactobacillaceae</taxon>
        <taxon>Loigolactobacillus</taxon>
    </lineage>
</organism>
<dbReference type="InterPro" id="IPR050228">
    <property type="entry name" value="Carboxylesterase_BioH"/>
</dbReference>
<protein>
    <submittedName>
        <fullName evidence="1">Alpha/beta hydrolase</fullName>
    </submittedName>
</protein>
<dbReference type="Pfam" id="PF12697">
    <property type="entry name" value="Abhydrolase_6"/>
    <property type="match status" value="1"/>
</dbReference>
<proteinExistence type="predicted"/>
<dbReference type="SUPFAM" id="SSF53474">
    <property type="entry name" value="alpha/beta-Hydrolases"/>
    <property type="match status" value="1"/>
</dbReference>
<gene>
    <name evidence="1" type="ORF">AYR53_05405</name>
</gene>
<dbReference type="OrthoDB" id="9805423at2"/>